<dbReference type="SUPFAM" id="SSF63829">
    <property type="entry name" value="Calcium-dependent phosphotriesterase"/>
    <property type="match status" value="1"/>
</dbReference>
<feature type="chain" id="PRO_5009193139" evidence="4">
    <location>
        <begin position="23"/>
        <end position="415"/>
    </location>
</feature>
<keyword evidence="4" id="KW-0732">Signal</keyword>
<dbReference type="EMBL" id="KV784357">
    <property type="protein sequence ID" value="OEU17763.1"/>
    <property type="molecule type" value="Genomic_DNA"/>
</dbReference>
<evidence type="ECO:0000256" key="3">
    <source>
        <dbReference type="ARBA" id="ARBA00023180"/>
    </source>
</evidence>
<comment type="similarity">
    <text evidence="1">Belongs to the strictosidine synthase family.</text>
</comment>
<keyword evidence="3" id="KW-0325">Glycoprotein</keyword>
<evidence type="ECO:0000313" key="6">
    <source>
        <dbReference type="EMBL" id="OEU17763.1"/>
    </source>
</evidence>
<dbReference type="PANTHER" id="PTHR10426">
    <property type="entry name" value="STRICTOSIDINE SYNTHASE-RELATED"/>
    <property type="match status" value="1"/>
</dbReference>
<evidence type="ECO:0000256" key="4">
    <source>
        <dbReference type="SAM" id="SignalP"/>
    </source>
</evidence>
<keyword evidence="2" id="KW-0597">Phosphoprotein</keyword>
<evidence type="ECO:0000259" key="5">
    <source>
        <dbReference type="Pfam" id="PF03088"/>
    </source>
</evidence>
<proteinExistence type="inferred from homology"/>
<organism evidence="6 7">
    <name type="scientific">Fragilariopsis cylindrus CCMP1102</name>
    <dbReference type="NCBI Taxonomy" id="635003"/>
    <lineage>
        <taxon>Eukaryota</taxon>
        <taxon>Sar</taxon>
        <taxon>Stramenopiles</taxon>
        <taxon>Ochrophyta</taxon>
        <taxon>Bacillariophyta</taxon>
        <taxon>Bacillariophyceae</taxon>
        <taxon>Bacillariophycidae</taxon>
        <taxon>Bacillariales</taxon>
        <taxon>Bacillariaceae</taxon>
        <taxon>Fragilariopsis</taxon>
    </lineage>
</organism>
<dbReference type="InParanoid" id="A0A1E7FJ03"/>
<protein>
    <submittedName>
        <fullName evidence="6">Calcium-dependent phosphotriesterase</fullName>
    </submittedName>
</protein>
<evidence type="ECO:0000313" key="7">
    <source>
        <dbReference type="Proteomes" id="UP000095751"/>
    </source>
</evidence>
<reference evidence="6 7" key="1">
    <citation type="submission" date="2016-09" db="EMBL/GenBank/DDBJ databases">
        <title>Extensive genetic diversity and differential bi-allelic expression allows diatom success in the polar Southern Ocean.</title>
        <authorList>
            <consortium name="DOE Joint Genome Institute"/>
            <person name="Mock T."/>
            <person name="Otillar R.P."/>
            <person name="Strauss J."/>
            <person name="Dupont C."/>
            <person name="Frickenhaus S."/>
            <person name="Maumus F."/>
            <person name="Mcmullan M."/>
            <person name="Sanges R."/>
            <person name="Schmutz J."/>
            <person name="Toseland A."/>
            <person name="Valas R."/>
            <person name="Veluchamy A."/>
            <person name="Ward B.J."/>
            <person name="Allen A."/>
            <person name="Barry K."/>
            <person name="Falciatore A."/>
            <person name="Ferrante M."/>
            <person name="Fortunato A.E."/>
            <person name="Gloeckner G."/>
            <person name="Gruber A."/>
            <person name="Hipkin R."/>
            <person name="Janech M."/>
            <person name="Kroth P."/>
            <person name="Leese F."/>
            <person name="Lindquist E."/>
            <person name="Lyon B.R."/>
            <person name="Martin J."/>
            <person name="Mayer C."/>
            <person name="Parker M."/>
            <person name="Quesneville H."/>
            <person name="Raymond J."/>
            <person name="Uhlig C."/>
            <person name="Valentin K.U."/>
            <person name="Worden A.Z."/>
            <person name="Armbrust E.V."/>
            <person name="Bowler C."/>
            <person name="Green B."/>
            <person name="Moulton V."/>
            <person name="Van Oosterhout C."/>
            <person name="Grigoriev I."/>
        </authorList>
    </citation>
    <scope>NUCLEOTIDE SEQUENCE [LARGE SCALE GENOMIC DNA]</scope>
    <source>
        <strain evidence="6 7">CCMP1102</strain>
    </source>
</reference>
<sequence>MYYFAGAVIILVLASLFSSTNNSDFPWSSLGYRLLSIDPFPSFEIEKVELPSPDETDPLLIDVEHILKDYVAPEDAFLLNDDDNNNIWIWSMGNGDLLKVDMNTMTGVTFAHTGENHKDCGDFHMEPRCGRPLGMLKLYTDEDRSRYQSYLNNDETPLFLVADAYKGLLLVSTKGGIVTLLTDVAGQKLFFANAIVQAQDGTIYLSDSSSRWRRNEVLTELLESQPTGRVISWVPETGISNVVVDKLPFPNGLALRNDDQRLLIALTTRHQIVQVDLTMKNDDGEKKVELFAALPGLPDNIHVTYVEEWKKSVLWVGTATKSSAITHLLNWYPMLRKILATLPRSILMKCFKRYGLLLALDADTGKILHAYQDPTGTTSYIAGIHFDKKYAYIGSWMNPFIARIAKEKLFSVRVQ</sequence>
<dbReference type="Gene3D" id="2.120.10.30">
    <property type="entry name" value="TolB, C-terminal domain"/>
    <property type="match status" value="1"/>
</dbReference>
<accession>A0A1E7FJ03</accession>
<dbReference type="AlphaFoldDB" id="A0A1E7FJ03"/>
<gene>
    <name evidence="6" type="ORF">FRACYDRAFT_238188</name>
</gene>
<dbReference type="PANTHER" id="PTHR10426:SF88">
    <property type="entry name" value="ADIPOCYTE PLASMA MEMBRANE-ASSOCIATED PROTEIN HEMOMUCIN-RELATED"/>
    <property type="match status" value="1"/>
</dbReference>
<dbReference type="Proteomes" id="UP000095751">
    <property type="component" value="Unassembled WGS sequence"/>
</dbReference>
<dbReference type="GO" id="GO:0012505">
    <property type="term" value="C:endomembrane system"/>
    <property type="evidence" value="ECO:0007669"/>
    <property type="project" value="TreeGrafter"/>
</dbReference>
<name>A0A1E7FJ03_9STRA</name>
<dbReference type="InterPro" id="IPR011042">
    <property type="entry name" value="6-blade_b-propeller_TolB-like"/>
</dbReference>
<keyword evidence="7" id="KW-1185">Reference proteome</keyword>
<evidence type="ECO:0000256" key="1">
    <source>
        <dbReference type="ARBA" id="ARBA00009191"/>
    </source>
</evidence>
<evidence type="ECO:0000256" key="2">
    <source>
        <dbReference type="ARBA" id="ARBA00022553"/>
    </source>
</evidence>
<dbReference type="GO" id="GO:0016787">
    <property type="term" value="F:hydrolase activity"/>
    <property type="evidence" value="ECO:0007669"/>
    <property type="project" value="TreeGrafter"/>
</dbReference>
<dbReference type="InterPro" id="IPR018119">
    <property type="entry name" value="Strictosidine_synth_cons-reg"/>
</dbReference>
<dbReference type="Pfam" id="PF03088">
    <property type="entry name" value="Str_synth"/>
    <property type="match status" value="1"/>
</dbReference>
<feature type="signal peptide" evidence="4">
    <location>
        <begin position="1"/>
        <end position="22"/>
    </location>
</feature>
<dbReference type="KEGG" id="fcy:FRACYDRAFT_238188"/>
<dbReference type="OrthoDB" id="5307922at2759"/>
<feature type="domain" description="Strictosidine synthase conserved region" evidence="5">
    <location>
        <begin position="196"/>
        <end position="273"/>
    </location>
</feature>